<dbReference type="GO" id="GO:1990023">
    <property type="term" value="C:mitotic spindle midzone"/>
    <property type="evidence" value="ECO:0000318"/>
    <property type="project" value="GO_Central"/>
</dbReference>
<dbReference type="GO" id="GO:0051256">
    <property type="term" value="P:mitotic spindle midzone assembly"/>
    <property type="evidence" value="ECO:0000318"/>
    <property type="project" value="GO_Central"/>
</dbReference>
<evidence type="ECO:0000256" key="1">
    <source>
        <dbReference type="SAM" id="Coils"/>
    </source>
</evidence>
<dbReference type="EMBL" id="ABJB010394726">
    <property type="status" value="NOT_ANNOTATED_CDS"/>
    <property type="molecule type" value="Genomic_DNA"/>
</dbReference>
<dbReference type="InParanoid" id="B7Q3Y7"/>
<dbReference type="GO" id="GO:0005737">
    <property type="term" value="C:cytoplasm"/>
    <property type="evidence" value="ECO:0000318"/>
    <property type="project" value="GO_Central"/>
</dbReference>
<feature type="coiled-coil region" evidence="1">
    <location>
        <begin position="184"/>
        <end position="214"/>
    </location>
</feature>
<dbReference type="InterPro" id="IPR007145">
    <property type="entry name" value="MAP65_Ase1_PRC1"/>
</dbReference>
<dbReference type="Pfam" id="PF03999">
    <property type="entry name" value="MAP65_ASE1"/>
    <property type="match status" value="1"/>
</dbReference>
<dbReference type="VEuPathDB" id="VectorBase:ISCW011459"/>
<dbReference type="VEuPathDB" id="VectorBase:ISCP_026395"/>
<dbReference type="EMBL" id="ABJB010928441">
    <property type="status" value="NOT_ANNOTATED_CDS"/>
    <property type="molecule type" value="Genomic_DNA"/>
</dbReference>
<dbReference type="GO" id="GO:0000226">
    <property type="term" value="P:microtubule cytoskeleton organization"/>
    <property type="evidence" value="ECO:0000318"/>
    <property type="project" value="GO_Central"/>
</dbReference>
<organism>
    <name type="scientific">Ixodes scapularis</name>
    <name type="common">Black-legged tick</name>
    <name type="synonym">Deer tick</name>
    <dbReference type="NCBI Taxonomy" id="6945"/>
    <lineage>
        <taxon>Eukaryota</taxon>
        <taxon>Metazoa</taxon>
        <taxon>Ecdysozoa</taxon>
        <taxon>Arthropoda</taxon>
        <taxon>Chelicerata</taxon>
        <taxon>Arachnida</taxon>
        <taxon>Acari</taxon>
        <taxon>Parasitiformes</taxon>
        <taxon>Ixodida</taxon>
        <taxon>Ixodoidea</taxon>
        <taxon>Ixodidae</taxon>
        <taxon>Ixodinae</taxon>
        <taxon>Ixodes</taxon>
    </lineage>
</organism>
<dbReference type="OrthoDB" id="642895at2759"/>
<evidence type="ECO:0000313" key="4">
    <source>
        <dbReference type="Proteomes" id="UP000001555"/>
    </source>
</evidence>
<keyword evidence="4" id="KW-1185">Reference proteome</keyword>
<keyword evidence="1" id="KW-0175">Coiled coil</keyword>
<dbReference type="EMBL" id="ABJB010026680">
    <property type="status" value="NOT_ANNOTATED_CDS"/>
    <property type="molecule type" value="Genomic_DNA"/>
</dbReference>
<protein>
    <submittedName>
        <fullName evidence="2 3">Protein regulator of cytokinesis 1 prc1, putative</fullName>
    </submittedName>
</protein>
<dbReference type="HOGENOM" id="CLU_1095315_0_0_1"/>
<reference evidence="2 4" key="1">
    <citation type="submission" date="2008-03" db="EMBL/GenBank/DDBJ databases">
        <title>Annotation of Ixodes scapularis.</title>
        <authorList>
            <consortium name="Ixodes scapularis Genome Project Consortium"/>
            <person name="Caler E."/>
            <person name="Hannick L.I."/>
            <person name="Bidwell S."/>
            <person name="Joardar V."/>
            <person name="Thiagarajan M."/>
            <person name="Amedeo P."/>
            <person name="Galinsky K.J."/>
            <person name="Schobel S."/>
            <person name="Inman J."/>
            <person name="Hostetler J."/>
            <person name="Miller J."/>
            <person name="Hammond M."/>
            <person name="Megy K."/>
            <person name="Lawson D."/>
            <person name="Kodira C."/>
            <person name="Sutton G."/>
            <person name="Meyer J."/>
            <person name="Hill C.A."/>
            <person name="Birren B."/>
            <person name="Nene V."/>
            <person name="Collins F."/>
            <person name="Alarcon-Chaidez F."/>
            <person name="Wikel S."/>
            <person name="Strausberg R."/>
        </authorList>
    </citation>
    <scope>NUCLEOTIDE SEQUENCE [LARGE SCALE GENOMIC DNA]</scope>
    <source>
        <strain evidence="4">Wikel</strain>
        <strain evidence="2">Wikel colony</strain>
    </source>
</reference>
<dbReference type="EnsemblMetazoa" id="ISCW011459-RA">
    <property type="protein sequence ID" value="ISCW011459-PA"/>
    <property type="gene ID" value="ISCW011459"/>
</dbReference>
<dbReference type="VEuPathDB" id="VectorBase:ISCI011459"/>
<reference evidence="3" key="2">
    <citation type="submission" date="2020-05" db="UniProtKB">
        <authorList>
            <consortium name="EnsemblMetazoa"/>
        </authorList>
    </citation>
    <scope>IDENTIFICATION</scope>
    <source>
        <strain evidence="3">wikel</strain>
    </source>
</reference>
<dbReference type="EMBL" id="DS852958">
    <property type="protein sequence ID" value="EEC13559.1"/>
    <property type="molecule type" value="Genomic_DNA"/>
</dbReference>
<evidence type="ECO:0000313" key="3">
    <source>
        <dbReference type="EnsemblMetazoa" id="ISCW011459-PA"/>
    </source>
</evidence>
<dbReference type="PANTHER" id="PTHR19321:SF41">
    <property type="entry name" value="FASCETTO-RELATED"/>
    <property type="match status" value="1"/>
</dbReference>
<dbReference type="EMBL" id="ABJB010427662">
    <property type="status" value="NOT_ANNOTATED_CDS"/>
    <property type="molecule type" value="Genomic_DNA"/>
</dbReference>
<dbReference type="GO" id="GO:0008017">
    <property type="term" value="F:microtubule binding"/>
    <property type="evidence" value="ECO:0000318"/>
    <property type="project" value="GO_Central"/>
</dbReference>
<dbReference type="GO" id="GO:0005819">
    <property type="term" value="C:spindle"/>
    <property type="evidence" value="ECO:0000318"/>
    <property type="project" value="GO_Central"/>
</dbReference>
<dbReference type="PANTHER" id="PTHR19321">
    <property type="entry name" value="PROTEIN REGULATOR OF CYTOKINESIS 1 PRC1-RELATED"/>
    <property type="match status" value="1"/>
</dbReference>
<name>B7Q3Y7_IXOSC</name>
<proteinExistence type="predicted"/>
<dbReference type="Proteomes" id="UP000001555">
    <property type="component" value="Unassembled WGS sequence"/>
</dbReference>
<sequence length="254" mass="28845">MQPDEELPLLEREQFLGAQVRELTALQVSRRRKLKDLLGQERRLCTHLAVPPYRLDVEMPTERELHELGLHVQMLKDVEGRRATQLHSMRSEVLALLEELSETPQSSFQCELIDSTPAAFRLSASNLSAVDDYLRVLKSLHAARVAEYVQLYARLCQLWMWLAVPQERQRAFTSKHSGLGEDTIEALKSELASYEALKRELIQARQRVINVRDVPLSGAQALSAKDVGDRRPTTSARRAPFPAAHTSMLVHLAH</sequence>
<gene>
    <name evidence="2" type="ORF">IscW_ISCW011459</name>
</gene>
<dbReference type="STRING" id="6945.B7Q3Y7"/>
<dbReference type="PaxDb" id="6945-B7Q3Y7"/>
<evidence type="ECO:0000313" key="2">
    <source>
        <dbReference type="EMBL" id="EEC13559.1"/>
    </source>
</evidence>
<dbReference type="AlphaFoldDB" id="B7Q3Y7"/>
<accession>B7Q3Y7</accession>